<evidence type="ECO:0000313" key="1">
    <source>
        <dbReference type="EMBL" id="PTQ97851.1"/>
    </source>
</evidence>
<dbReference type="EMBL" id="QAOQ01000003">
    <property type="protein sequence ID" value="PTQ97851.1"/>
    <property type="molecule type" value="Genomic_DNA"/>
</dbReference>
<accession>A0A2T5JAE9</accession>
<dbReference type="Gene3D" id="3.40.30.10">
    <property type="entry name" value="Glutaredoxin"/>
    <property type="match status" value="1"/>
</dbReference>
<reference evidence="1 2" key="1">
    <citation type="submission" date="2018-04" db="EMBL/GenBank/DDBJ databases">
        <title>Genomic Encyclopedia of Archaeal and Bacterial Type Strains, Phase II (KMG-II): from individual species to whole genera.</title>
        <authorList>
            <person name="Goeker M."/>
        </authorList>
    </citation>
    <scope>NUCLEOTIDE SEQUENCE [LARGE SCALE GENOMIC DNA]</scope>
    <source>
        <strain evidence="1 2">DSM 26809</strain>
    </source>
</reference>
<evidence type="ECO:0000313" key="2">
    <source>
        <dbReference type="Proteomes" id="UP000244168"/>
    </source>
</evidence>
<dbReference type="Pfam" id="PF14595">
    <property type="entry name" value="Thioredoxin_9"/>
    <property type="match status" value="1"/>
</dbReference>
<dbReference type="OrthoDB" id="6120799at2"/>
<organism evidence="1 2">
    <name type="scientific">Mucilaginibacter yixingensis</name>
    <dbReference type="NCBI Taxonomy" id="1295612"/>
    <lineage>
        <taxon>Bacteria</taxon>
        <taxon>Pseudomonadati</taxon>
        <taxon>Bacteroidota</taxon>
        <taxon>Sphingobacteriia</taxon>
        <taxon>Sphingobacteriales</taxon>
        <taxon>Sphingobacteriaceae</taxon>
        <taxon>Mucilaginibacter</taxon>
    </lineage>
</organism>
<dbReference type="Proteomes" id="UP000244168">
    <property type="component" value="Unassembled WGS sequence"/>
</dbReference>
<protein>
    <submittedName>
        <fullName evidence="1">Thioredoxin-like protein</fullName>
    </submittedName>
</protein>
<sequence>MNYQEYQQLFVDIQHNENPQYPYDDPQYRHYTKMNQARMSRWDKQLKPNEALATIISKINNVQHWIIITEPWCGDAAHTLPLMIGLAEINEKITYDIQLRDSEPFLINNYLTGTSKSIPKLIVRNERGDDLFNWGPRPQPAQALFNQLKAEGVDHDVITSALQQWYNQDKGASFNEEMMALFTLNQF</sequence>
<gene>
    <name evidence="1" type="ORF">C8P68_10310</name>
</gene>
<comment type="caution">
    <text evidence="1">The sequence shown here is derived from an EMBL/GenBank/DDBJ whole genome shotgun (WGS) entry which is preliminary data.</text>
</comment>
<dbReference type="AlphaFoldDB" id="A0A2T5JAE9"/>
<proteinExistence type="predicted"/>
<dbReference type="RefSeq" id="WP_107828459.1">
    <property type="nucleotide sequence ID" value="NZ_CP160205.1"/>
</dbReference>
<name>A0A2T5JAE9_9SPHI</name>
<keyword evidence="2" id="KW-1185">Reference proteome</keyword>